<organism evidence="2 3">
    <name type="scientific">Nonomuraea angiospora</name>
    <dbReference type="NCBI Taxonomy" id="46172"/>
    <lineage>
        <taxon>Bacteria</taxon>
        <taxon>Bacillati</taxon>
        <taxon>Actinomycetota</taxon>
        <taxon>Actinomycetes</taxon>
        <taxon>Streptosporangiales</taxon>
        <taxon>Streptosporangiaceae</taxon>
        <taxon>Nonomuraea</taxon>
    </lineage>
</organism>
<evidence type="ECO:0000313" key="2">
    <source>
        <dbReference type="EMBL" id="MBE1582253.1"/>
    </source>
</evidence>
<reference evidence="2 3" key="1">
    <citation type="submission" date="2020-10" db="EMBL/GenBank/DDBJ databases">
        <title>Sequencing the genomes of 1000 actinobacteria strains.</title>
        <authorList>
            <person name="Klenk H.-P."/>
        </authorList>
    </citation>
    <scope>NUCLEOTIDE SEQUENCE [LARGE SCALE GENOMIC DNA]</scope>
    <source>
        <strain evidence="2 3">DSM 43173</strain>
    </source>
</reference>
<gene>
    <name evidence="2" type="ORF">H4W80_000511</name>
</gene>
<proteinExistence type="predicted"/>
<keyword evidence="3" id="KW-1185">Reference proteome</keyword>
<feature type="compositionally biased region" description="Polar residues" evidence="1">
    <location>
        <begin position="58"/>
        <end position="69"/>
    </location>
</feature>
<sequence>MHTPASVHDGTAVHIQARRIATLHAAFQTHPERFRGRRPHPPLLPAKMWINQPPATPETGTTLQSTQVA</sequence>
<evidence type="ECO:0000313" key="3">
    <source>
        <dbReference type="Proteomes" id="UP000633509"/>
    </source>
</evidence>
<name>A0ABR9LPP5_9ACTN</name>
<protein>
    <submittedName>
        <fullName evidence="2">Transposase</fullName>
    </submittedName>
</protein>
<feature type="region of interest" description="Disordered" evidence="1">
    <location>
        <begin position="32"/>
        <end position="69"/>
    </location>
</feature>
<evidence type="ECO:0000256" key="1">
    <source>
        <dbReference type="SAM" id="MobiDB-lite"/>
    </source>
</evidence>
<dbReference type="EMBL" id="JADBEK010000001">
    <property type="protein sequence ID" value="MBE1582253.1"/>
    <property type="molecule type" value="Genomic_DNA"/>
</dbReference>
<comment type="caution">
    <text evidence="2">The sequence shown here is derived from an EMBL/GenBank/DDBJ whole genome shotgun (WGS) entry which is preliminary data.</text>
</comment>
<dbReference type="Proteomes" id="UP000633509">
    <property type="component" value="Unassembled WGS sequence"/>
</dbReference>
<accession>A0ABR9LPP5</accession>